<feature type="transmembrane region" description="Helical" evidence="11">
    <location>
        <begin position="791"/>
        <end position="814"/>
    </location>
</feature>
<keyword evidence="15" id="KW-1185">Reference proteome</keyword>
<sequence length="2376" mass="260508">MEGLCWARTAERQTSRLKRSYMRALLRQDAGFFDTQNSNSSTHQVVTSISTNTHTIQDALSEKTIALYLCWRLAVVTIPMLSLLIVPGIVYGKLLVDVGRKIQEAYAVAGAIAEQALSSIRIVFSNVGEKQTEESFSAALEQSLKFGLKQGLMKGMAVGSVGIGFAVWAFQAWYGSIMVIEKGAKGGDVFNAGVCIVVGGLALGGALANLKYLAEASIAASLIFEMIERVPAIDSYDQRGHIRENVKGELEFKDVDFAYPSRPGSMILRKFNLKVMASQTVGLVGGSGSGKSTVISLIERFYDPLGGEILLDGVRIETLQLKWLRHQIGLVSQEPILFGTSIKENIMFGKEGASKEEVTNAAKLANAHDFIMKLPEGYNTQVGQFGVQMSGGQKQRIAIARALLRDPRVLLLDEATSALDSQSEKAVQDALDQASVGRTTIIIAHRLSTLRNADMIVVLQSGQVVESGSHDELVQNKHSSYYKMEHMQKSSVNDDDNPASILEENDDTNSTTTAMETKNNNTDMSIKLGASCSLDRENQTKNNLKDDEHVPSLWQMLRMTAPEWKRTLLGCIGALGFGAVQPVHSYCMGAVLSVYFINDHDEIKSQTRLYCFVFLAYAIFSFITNVIQHYNFGVMGEHLTKRVREKMLAKVLTFEIEWFDQEDNTSGAICSRLATEASVVRSLVCDRLSLLTQVLSAATIAVFLGVALAWRLAIVIIAMQPLIVGAFYTRGVVMKKMAKKILTAQNKSSEVASEGVVNHRTITAFSSQEKMMQLFEDTIKFPRSESQKQSWYAGLGLFVSQFLTAANVGLIFWYGGKLLHNEKITYKHLFQTFFILVTTGRVIAEAGSMTSDLSKGADAIKSVFLILERKSKTEPDDPHGIQPKKIDGHVEFKNVEFAYPTRRNLMIFTDLRLKIEAGRTVALVGQSGSGKSTVIGLIERFYDPLEGSVEIDAVDIKKYNLRALRSHMALVSQEPTLFAGTIYENIAYGKTIATEAEIIKAATLANAHEFISCMEDGYRTYCGERGVQLSGGQKQRIVLARAILKNPAILLLDEATSALDYRSEIHVQEAIEKMMVGRTCIVVAHRLSTIQKTDTIAVIENGRIVEEGSHDELLSKGENGAYYSLSLLGLPRKHMGGQESTSLFKIFRFADGVDKLLVVLGIIGAMGDGMMTPLNFSIMSAIFNSYGKDGALLSHDIVDKGWCWTRTAERQTSRMRKEYLNSVLRQDVGFFDTNESTSTTYDVVTAITADSLVIQDVLSDKIPNFIANMTTFIACLVSGFILSWRIALPSVPFMLFIIVPGVVFGKLMIDQAVNVKEAYGVAGGIVEQAVSSVRTVVSYVGEHRTSKKFSQALELSMKFGIKQGLMKGFAIGSIGVLYAVWAFVGWMGSVLVTERGDQGGSVFIAGLMVLWGALSAMGALPNLSSFVEATVATSRIFEMINRIPTIDPDSKEGEILEEVRGEIEFRNVKFAYPSRPDTPVLQGLNLRVMPGKTIGLVGGSGSGKSTIISLLERFYNPVNGRIYLDKKSIRKLQLKWLRSQMGLVSQEPILFKTSIKENILFGNELASMDLIVSASKAANAHDFITKLPDGYDTQVGQLGVQMSGGQKQRIAIARALLKDPKILLLDEATSALDAESERVVQDALDQASVGRTTTIIIAHRLSTISKANTIAVLQGGKVVDSGSHDQLMQQGGAYAKMVHFQQTAMNIESPNASPYYLSNGSDYSSYYRTPNTMLSPLSGRSSGCKNSPSVSFIEAMPSPVMSFVQTGSPTPSYTQDLNLHEPKEGTPKRSPPPSQLRLLKMNSAEWRSALLGCLGAIGFGAVQPVHFYCMGSLLSVFFLKDNNKIKSETRTYSLIFLGVGFSSILTNVIQQYCFAVMGERLTKRVREKMLKKIMTFEIGWFDQDENTTAAICARLATEANMVRSLVGDRISLLLQVATTATLSFLLAFVVTWKLSLVITATQPLLIGSLYSRGVFLKNMSERSQKSQNEASQLASEAVVNHRTITAFCSQGRILGLYDDALDGPRRENIKQSWVAGLVLFTCQFLTSASVSMGFWYGGKLMLQGELTSKHMFQAFFILVSMSKVIADAGIMTSDLAQGSNAVRSVFEILDRKTEIEPNDPQGVKPKKMIKGRIELNNVYFSYPSRPQQIIFQGLSINIDAGETVALVGESGSGKSTIIGLIERFYDPLKGSIEIDGRDIKSYNLRHLRSHIALVSQEPTLFAGSIRENIAYGKENATETEITQAAILANAQDFISSMKDGYETFCGERGVQLSGGQKQRIALARAILKNPAILLLDEATSALDSVSESLVQEALEKMMVGRTSIIVAHRLTTIQKAESIAVIQNGTIVEQGTHSELLAKGSSGAYYALIKLQKQSI</sequence>
<evidence type="ECO:0000256" key="1">
    <source>
        <dbReference type="ARBA" id="ARBA00007577"/>
    </source>
</evidence>
<feature type="transmembrane region" description="Helical" evidence="11">
    <location>
        <begin position="2033"/>
        <end position="2058"/>
    </location>
</feature>
<evidence type="ECO:0000256" key="4">
    <source>
        <dbReference type="ARBA" id="ARBA00022737"/>
    </source>
</evidence>
<feature type="transmembrane region" description="Helical" evidence="11">
    <location>
        <begin position="1956"/>
        <end position="1975"/>
    </location>
</feature>
<feature type="transmembrane region" description="Helical" evidence="11">
    <location>
        <begin position="712"/>
        <end position="733"/>
    </location>
</feature>
<comment type="caution">
    <text evidence="14">The sequence shown here is derived from an EMBL/GenBank/DDBJ whole genome shotgun (WGS) entry which is preliminary data.</text>
</comment>
<evidence type="ECO:0000313" key="14">
    <source>
        <dbReference type="EMBL" id="RWR83695.1"/>
    </source>
</evidence>
<evidence type="ECO:0000259" key="12">
    <source>
        <dbReference type="PROSITE" id="PS50893"/>
    </source>
</evidence>
<dbReference type="SUPFAM" id="SSF90123">
    <property type="entry name" value="ABC transporter transmembrane region"/>
    <property type="match status" value="4"/>
</dbReference>
<name>A0A443NYS4_9MAGN</name>
<feature type="domain" description="ABC transporter" evidence="12">
    <location>
        <begin position="890"/>
        <end position="1126"/>
    </location>
</feature>
<proteinExistence type="inferred from homology"/>
<feature type="transmembrane region" description="Helical" evidence="11">
    <location>
        <begin position="1809"/>
        <end position="1839"/>
    </location>
</feature>
<dbReference type="InterPro" id="IPR017871">
    <property type="entry name" value="ABC_transporter-like_CS"/>
</dbReference>
<dbReference type="Proteomes" id="UP000283530">
    <property type="component" value="Unassembled WGS sequence"/>
</dbReference>
<keyword evidence="8 11" id="KW-0472">Membrane</keyword>
<feature type="domain" description="ABC transporter" evidence="12">
    <location>
        <begin position="250"/>
        <end position="486"/>
    </location>
</feature>
<dbReference type="GO" id="GO:0016020">
    <property type="term" value="C:membrane"/>
    <property type="evidence" value="ECO:0007669"/>
    <property type="project" value="InterPro"/>
</dbReference>
<feature type="transmembrane region" description="Helical" evidence="11">
    <location>
        <begin position="1851"/>
        <end position="1874"/>
    </location>
</feature>
<protein>
    <submittedName>
        <fullName evidence="14">AAA+ ATPase domain-containing protein</fullName>
    </submittedName>
</protein>
<dbReference type="GO" id="GO:0016887">
    <property type="term" value="F:ATP hydrolysis activity"/>
    <property type="evidence" value="ECO:0007669"/>
    <property type="project" value="InterPro"/>
</dbReference>
<dbReference type="Gene3D" id="1.20.1560.10">
    <property type="entry name" value="ABC transporter type 1, transmembrane domain"/>
    <property type="match status" value="3"/>
</dbReference>
<evidence type="ECO:0000313" key="15">
    <source>
        <dbReference type="Proteomes" id="UP000283530"/>
    </source>
</evidence>
<dbReference type="GO" id="GO:0140359">
    <property type="term" value="F:ABC-type transporter activity"/>
    <property type="evidence" value="ECO:0007669"/>
    <property type="project" value="InterPro"/>
</dbReference>
<feature type="transmembrane region" description="Helical" evidence="11">
    <location>
        <begin position="1400"/>
        <end position="1420"/>
    </location>
</feature>
<feature type="transmembrane region" description="Helical" evidence="11">
    <location>
        <begin position="568"/>
        <end position="597"/>
    </location>
</feature>
<dbReference type="InterPro" id="IPR027417">
    <property type="entry name" value="P-loop_NTPase"/>
</dbReference>
<feature type="domain" description="ABC transmembrane type-1" evidence="13">
    <location>
        <begin position="1"/>
        <end position="215"/>
    </location>
</feature>
<feature type="domain" description="ABC transmembrane type-1" evidence="13">
    <location>
        <begin position="1202"/>
        <end position="1428"/>
    </location>
</feature>
<dbReference type="PROSITE" id="PS00211">
    <property type="entry name" value="ABC_TRANSPORTER_1"/>
    <property type="match status" value="4"/>
</dbReference>
<feature type="transmembrane region" description="Helical" evidence="11">
    <location>
        <begin position="1930"/>
        <end position="1950"/>
    </location>
</feature>
<dbReference type="InterPro" id="IPR011527">
    <property type="entry name" value="ABC1_TM_dom"/>
</dbReference>
<feature type="domain" description="ABC transporter" evidence="12">
    <location>
        <begin position="1463"/>
        <end position="1700"/>
    </location>
</feature>
<comment type="similarity">
    <text evidence="1">Belongs to the ABC transporter superfamily. ABCB family. Multidrug resistance exporter (TC 3.A.1.201) subfamily.</text>
</comment>
<evidence type="ECO:0000259" key="13">
    <source>
        <dbReference type="PROSITE" id="PS50929"/>
    </source>
</evidence>
<feature type="transmembrane region" description="Helical" evidence="11">
    <location>
        <begin position="609"/>
        <end position="627"/>
    </location>
</feature>
<dbReference type="PANTHER" id="PTHR45136">
    <property type="entry name" value="ABC TRANSPORTER DOMAIN-CONTAINING PROTEIN"/>
    <property type="match status" value="1"/>
</dbReference>
<feature type="domain" description="ABC transmembrane type-1" evidence="13">
    <location>
        <begin position="568"/>
        <end position="855"/>
    </location>
</feature>
<feature type="region of interest" description="Disordered" evidence="10">
    <location>
        <begin position="1772"/>
        <end position="1794"/>
    </location>
</feature>
<feature type="compositionally biased region" description="Acidic residues" evidence="10">
    <location>
        <begin position="493"/>
        <end position="507"/>
    </location>
</feature>
<feature type="transmembrane region" description="Helical" evidence="11">
    <location>
        <begin position="1265"/>
        <end position="1284"/>
    </location>
</feature>
<evidence type="ECO:0000256" key="10">
    <source>
        <dbReference type="SAM" id="MobiDB-lite"/>
    </source>
</evidence>
<feature type="domain" description="ABC transmembrane type-1" evidence="13">
    <location>
        <begin position="1810"/>
        <end position="2097"/>
    </location>
</feature>
<dbReference type="SMART" id="SM00382">
    <property type="entry name" value="AAA"/>
    <property type="match status" value="4"/>
</dbReference>
<dbReference type="SUPFAM" id="SSF52540">
    <property type="entry name" value="P-loop containing nucleoside triphosphate hydrolases"/>
    <property type="match status" value="4"/>
</dbReference>
<feature type="region of interest" description="Disordered" evidence="10">
    <location>
        <begin position="489"/>
        <end position="517"/>
    </location>
</feature>
<evidence type="ECO:0000256" key="5">
    <source>
        <dbReference type="ARBA" id="ARBA00022741"/>
    </source>
</evidence>
<dbReference type="InterPro" id="IPR036640">
    <property type="entry name" value="ABC1_TM_sf"/>
</dbReference>
<evidence type="ECO:0000256" key="6">
    <source>
        <dbReference type="ARBA" id="ARBA00022840"/>
    </source>
</evidence>
<dbReference type="CDD" id="cd18577">
    <property type="entry name" value="ABC_6TM_Pgp_ABCB1_D1_like"/>
    <property type="match status" value="2"/>
</dbReference>
<dbReference type="NCBIfam" id="NF010167">
    <property type="entry name" value="PRK13648.1"/>
    <property type="match status" value="4"/>
</dbReference>
<dbReference type="InterPro" id="IPR003593">
    <property type="entry name" value="AAA+_ATPase"/>
</dbReference>
<feature type="transmembrane region" description="Helical" evidence="11">
    <location>
        <begin position="1368"/>
        <end position="1388"/>
    </location>
</feature>
<dbReference type="CDD" id="cd03249">
    <property type="entry name" value="ABC_MTABC3_MDL1_MDL2"/>
    <property type="match status" value="4"/>
</dbReference>
<keyword evidence="3 11" id="KW-0812">Transmembrane</keyword>
<feature type="transmembrane region" description="Helical" evidence="11">
    <location>
        <begin position="189"/>
        <end position="210"/>
    </location>
</feature>
<dbReference type="Pfam" id="PF00664">
    <property type="entry name" value="ABC_membrane"/>
    <property type="match status" value="4"/>
</dbReference>
<keyword evidence="5" id="KW-0547">Nucleotide-binding</keyword>
<keyword evidence="6" id="KW-0067">ATP-binding</keyword>
<gene>
    <name evidence="14" type="ORF">CKAN_01245600</name>
</gene>
<dbReference type="PROSITE" id="PS50893">
    <property type="entry name" value="ABC_TRANSPORTER_2"/>
    <property type="match status" value="4"/>
</dbReference>
<dbReference type="CDD" id="cd18578">
    <property type="entry name" value="ABC_6TM_Pgp_ABCB1_D2_like"/>
    <property type="match status" value="2"/>
</dbReference>
<evidence type="ECO:0000256" key="3">
    <source>
        <dbReference type="ARBA" id="ARBA00022692"/>
    </source>
</evidence>
<evidence type="ECO:0000256" key="8">
    <source>
        <dbReference type="ARBA" id="ARBA00023136"/>
    </source>
</evidence>
<evidence type="ECO:0000256" key="9">
    <source>
        <dbReference type="ARBA" id="ARBA00023180"/>
    </source>
</evidence>
<keyword evidence="4" id="KW-0677">Repeat</keyword>
<reference evidence="14 15" key="1">
    <citation type="journal article" date="2019" name="Nat. Plants">
        <title>Stout camphor tree genome fills gaps in understanding of flowering plant genome evolution.</title>
        <authorList>
            <person name="Chaw S.M."/>
            <person name="Liu Y.C."/>
            <person name="Wu Y.W."/>
            <person name="Wang H.Y."/>
            <person name="Lin C.I."/>
            <person name="Wu C.S."/>
            <person name="Ke H.M."/>
            <person name="Chang L.Y."/>
            <person name="Hsu C.Y."/>
            <person name="Yang H.T."/>
            <person name="Sudianto E."/>
            <person name="Hsu M.H."/>
            <person name="Wu K.P."/>
            <person name="Wang L.N."/>
            <person name="Leebens-Mack J.H."/>
            <person name="Tsai I.J."/>
        </authorList>
    </citation>
    <scope>NUCLEOTIDE SEQUENCE [LARGE SCALE GENOMIC DNA]</scope>
    <source>
        <strain evidence="15">cv. Chaw 1501</strain>
        <tissue evidence="14">Young leaves</tissue>
    </source>
</reference>
<feature type="transmembrane region" description="Helical" evidence="11">
    <location>
        <begin position="65"/>
        <end position="91"/>
    </location>
</feature>
<dbReference type="OrthoDB" id="6500128at2759"/>
<accession>A0A443NYS4</accession>
<feature type="compositionally biased region" description="Basic and acidic residues" evidence="10">
    <location>
        <begin position="1778"/>
        <end position="1787"/>
    </location>
</feature>
<dbReference type="Gene3D" id="3.40.50.300">
    <property type="entry name" value="P-loop containing nucleotide triphosphate hydrolases"/>
    <property type="match status" value="4"/>
</dbReference>
<evidence type="ECO:0000256" key="2">
    <source>
        <dbReference type="ARBA" id="ARBA00022448"/>
    </source>
</evidence>
<dbReference type="Pfam" id="PF00005">
    <property type="entry name" value="ABC_tran"/>
    <property type="match status" value="4"/>
</dbReference>
<feature type="compositionally biased region" description="Polar residues" evidence="10">
    <location>
        <begin position="508"/>
        <end position="517"/>
    </location>
</feature>
<dbReference type="STRING" id="337451.A0A443NYS4"/>
<dbReference type="FunFam" id="3.40.50.300:FF:000205">
    <property type="entry name" value="ABC transporter B family member 4"/>
    <property type="match status" value="4"/>
</dbReference>
<dbReference type="PROSITE" id="PS50929">
    <property type="entry name" value="ABC_TM1F"/>
    <property type="match status" value="4"/>
</dbReference>
<feature type="transmembrane region" description="Helical" evidence="11">
    <location>
        <begin position="1290"/>
        <end position="1309"/>
    </location>
</feature>
<dbReference type="InterPro" id="IPR003439">
    <property type="entry name" value="ABC_transporter-like_ATP-bd"/>
</dbReference>
<keyword evidence="9" id="KW-0325">Glycoprotein</keyword>
<dbReference type="EMBL" id="QPKB01000004">
    <property type="protein sequence ID" value="RWR83695.1"/>
    <property type="molecule type" value="Genomic_DNA"/>
</dbReference>
<evidence type="ECO:0000256" key="11">
    <source>
        <dbReference type="SAM" id="Phobius"/>
    </source>
</evidence>
<feature type="domain" description="ABC transporter" evidence="12">
    <location>
        <begin position="2133"/>
        <end position="2369"/>
    </location>
</feature>
<feature type="transmembrane region" description="Helical" evidence="11">
    <location>
        <begin position="155"/>
        <end position="177"/>
    </location>
</feature>
<dbReference type="GO" id="GO:0005524">
    <property type="term" value="F:ATP binding"/>
    <property type="evidence" value="ECO:0007669"/>
    <property type="project" value="UniProtKB-KW"/>
</dbReference>
<evidence type="ECO:0000256" key="7">
    <source>
        <dbReference type="ARBA" id="ARBA00022989"/>
    </source>
</evidence>
<keyword evidence="2" id="KW-0813">Transport</keyword>
<dbReference type="PANTHER" id="PTHR45136:SF2">
    <property type="entry name" value="ABC TRANSPORTER DOMAIN-CONTAINING PROTEIN"/>
    <property type="match status" value="1"/>
</dbReference>
<organism evidence="14 15">
    <name type="scientific">Cinnamomum micranthum f. kanehirae</name>
    <dbReference type="NCBI Taxonomy" id="337451"/>
    <lineage>
        <taxon>Eukaryota</taxon>
        <taxon>Viridiplantae</taxon>
        <taxon>Streptophyta</taxon>
        <taxon>Embryophyta</taxon>
        <taxon>Tracheophyta</taxon>
        <taxon>Spermatophyta</taxon>
        <taxon>Magnoliopsida</taxon>
        <taxon>Magnoliidae</taxon>
        <taxon>Laurales</taxon>
        <taxon>Lauraceae</taxon>
        <taxon>Cinnamomum</taxon>
    </lineage>
</organism>
<keyword evidence="7 11" id="KW-1133">Transmembrane helix</keyword>